<feature type="transmembrane region" description="Helical" evidence="6">
    <location>
        <begin position="191"/>
        <end position="212"/>
    </location>
</feature>
<evidence type="ECO:0000256" key="6">
    <source>
        <dbReference type="SAM" id="Phobius"/>
    </source>
</evidence>
<dbReference type="InterPro" id="IPR052430">
    <property type="entry name" value="IVT-Associated"/>
</dbReference>
<feature type="transmembrane region" description="Helical" evidence="6">
    <location>
        <begin position="666"/>
        <end position="683"/>
    </location>
</feature>
<evidence type="ECO:0000256" key="2">
    <source>
        <dbReference type="ARBA" id="ARBA00022692"/>
    </source>
</evidence>
<evidence type="ECO:0000313" key="10">
    <source>
        <dbReference type="Proteomes" id="UP001497383"/>
    </source>
</evidence>
<feature type="region of interest" description="Disordered" evidence="5">
    <location>
        <begin position="448"/>
        <end position="468"/>
    </location>
</feature>
<dbReference type="Proteomes" id="UP001497383">
    <property type="component" value="Chromosome 3"/>
</dbReference>
<feature type="domain" description="Integral membrane bound transporter" evidence="8">
    <location>
        <begin position="689"/>
        <end position="824"/>
    </location>
</feature>
<dbReference type="PANTHER" id="PTHR47804:SF1">
    <property type="entry name" value="DUF2421 DOMAIN-CONTAINING PROTEIN"/>
    <property type="match status" value="1"/>
</dbReference>
<feature type="transmembrane region" description="Helical" evidence="6">
    <location>
        <begin position="743"/>
        <end position="761"/>
    </location>
</feature>
<dbReference type="Pfam" id="PF13515">
    <property type="entry name" value="FUSC_2"/>
    <property type="match status" value="1"/>
</dbReference>
<evidence type="ECO:0000313" key="9">
    <source>
        <dbReference type="EMBL" id="CAK9438768.1"/>
    </source>
</evidence>
<feature type="transmembrane region" description="Helical" evidence="6">
    <location>
        <begin position="224"/>
        <end position="242"/>
    </location>
</feature>
<dbReference type="Pfam" id="PF10334">
    <property type="entry name" value="BRE4"/>
    <property type="match status" value="1"/>
</dbReference>
<reference evidence="9 10" key="1">
    <citation type="submission" date="2024-03" db="EMBL/GenBank/DDBJ databases">
        <authorList>
            <person name="Brejova B."/>
        </authorList>
    </citation>
    <scope>NUCLEOTIDE SEQUENCE [LARGE SCALE GENOMIC DNA]</scope>
    <source>
        <strain evidence="9 10">CBS 14171</strain>
    </source>
</reference>
<dbReference type="PANTHER" id="PTHR47804">
    <property type="entry name" value="60S RIBOSOMAL PROTEIN L19"/>
    <property type="match status" value="1"/>
</dbReference>
<keyword evidence="10" id="KW-1185">Reference proteome</keyword>
<dbReference type="EMBL" id="OZ022407">
    <property type="protein sequence ID" value="CAK9438768.1"/>
    <property type="molecule type" value="Genomic_DNA"/>
</dbReference>
<organism evidence="9 10">
    <name type="scientific">Lodderomyces beijingensis</name>
    <dbReference type="NCBI Taxonomy" id="1775926"/>
    <lineage>
        <taxon>Eukaryota</taxon>
        <taxon>Fungi</taxon>
        <taxon>Dikarya</taxon>
        <taxon>Ascomycota</taxon>
        <taxon>Saccharomycotina</taxon>
        <taxon>Pichiomycetes</taxon>
        <taxon>Debaryomycetaceae</taxon>
        <taxon>Candida/Lodderomyces clade</taxon>
        <taxon>Lodderomyces</taxon>
    </lineage>
</organism>
<feature type="domain" description="DUF2421" evidence="7">
    <location>
        <begin position="878"/>
        <end position="1037"/>
    </location>
</feature>
<feature type="transmembrane region" description="Helical" evidence="6">
    <location>
        <begin position="695"/>
        <end position="712"/>
    </location>
</feature>
<gene>
    <name evidence="9" type="ORF">LODBEIA_P29920</name>
</gene>
<feature type="region of interest" description="Disordered" evidence="5">
    <location>
        <begin position="1"/>
        <end position="67"/>
    </location>
</feature>
<dbReference type="GeneID" id="92208188"/>
<dbReference type="RefSeq" id="XP_066829930.1">
    <property type="nucleotide sequence ID" value="XM_066973052.1"/>
</dbReference>
<sequence length="1046" mass="118446">MSDYSLGYPESNDRSKLLASGSYELDHNNSPRKHVSSSTIPDDNDNDNDNDNCNNGSGGATSNRPIHYSHTLPRSYINKRNSVILANTGERVHRSFTFQLPQDLEQPLEADIVYQQPRTWARLWAPIKQVYHNEVFRSVSKCAIAYFIASLGVFYTPFDDFLGSTDSKHIIATVAVYFHPARTKGSMNQTMIFVVISLLFSFAVSFGCRFISSTFFTHGKDDVSHFIDLLVSSVALGVVSFMKQKVNKQTFNTACSLACISIVACIVKEGSMNAGNIPIGRIEGIFQVVATGSLISFSCCYLIWPSSATKLLQDSLSQSYQNYSLVLLTLTRRFVAGEQLTKRDSQLIDILRKNVTTMQQNLEEAKYELRLWGEEEEWQYYKSLVALTISLARHLQALTSATRMQWSLLNNGRKGSKGSDTNKSSASTLKSFTTDELVGTPPSLAGVGYSGQTRAMENGEEEAQEEEEEVDVATSLELFDLFVYHLSPSIKSLVFTMKDVLTGVPSNRHGKELMTDSQTLKVALQRAILMYENRQNMSFEQIYSQESFTKSSNYQFRAEQEEVAACCGNFAILLNQFATELLKCVELDETHETSPKKPRSWPWLRRSRYKLEKDYIHDTSLHAALDDLRDQYNLPKPKPVFGSTWEKVSYGLWKFTKYLKRTDVQFGIRVGLGAAVLSVFAFIHKTGPIFEKWRLEWALTVYCIMMNKSLGGTTMTVKWRLLGTFLGAFVAYTSWNIFNANAYFLSLTGFLIAIPSFYIILFWKSDNAFGRFILLTYNLTMLYSYSMLQKDAEDDMEGGDEPIIGEIAFHRFAAVSIGIIWALTMATCFLPNSARSRLKNGLSVLWLRLGVIWNSDPLEYDPTTMTLVGFKAEEGTNNILSECETLLKQAPVEFRFKGKFPTQTYSQLIKESSAIIDAFQNLDLLIKVNPLLTSKEEYVLKYIEVERSEVEQRIFLVFYMIASAMKLGFSLPKKFASIEHAKDRMLYKLSEVRQQSDEGLNLHNDDFILLYSYILVASNVSASLDTILISIKELLGEISEDKFRLV</sequence>
<proteinExistence type="predicted"/>
<accession>A0ABP0ZKU2</accession>
<feature type="transmembrane region" description="Helical" evidence="6">
    <location>
        <begin position="719"/>
        <end position="737"/>
    </location>
</feature>
<dbReference type="InterPro" id="IPR018820">
    <property type="entry name" value="BRE4-related_DUF2421"/>
</dbReference>
<evidence type="ECO:0000259" key="8">
    <source>
        <dbReference type="Pfam" id="PF13515"/>
    </source>
</evidence>
<evidence type="ECO:0000259" key="7">
    <source>
        <dbReference type="Pfam" id="PF10334"/>
    </source>
</evidence>
<evidence type="ECO:0000256" key="5">
    <source>
        <dbReference type="SAM" id="MobiDB-lite"/>
    </source>
</evidence>
<name>A0ABP0ZKU2_9ASCO</name>
<keyword evidence="4 6" id="KW-0472">Membrane</keyword>
<comment type="subcellular location">
    <subcellularLocation>
        <location evidence="1">Membrane</location>
        <topology evidence="1">Multi-pass membrane protein</topology>
    </subcellularLocation>
</comment>
<feature type="compositionally biased region" description="Acidic residues" evidence="5">
    <location>
        <begin position="458"/>
        <end position="468"/>
    </location>
</feature>
<keyword evidence="3 6" id="KW-1133">Transmembrane helix</keyword>
<protein>
    <recommendedName>
        <fullName evidence="11">DUF2421 domain-containing protein</fullName>
    </recommendedName>
</protein>
<keyword evidence="2 6" id="KW-0812">Transmembrane</keyword>
<feature type="transmembrane region" description="Helical" evidence="6">
    <location>
        <begin position="808"/>
        <end position="830"/>
    </location>
</feature>
<evidence type="ECO:0000256" key="3">
    <source>
        <dbReference type="ARBA" id="ARBA00022989"/>
    </source>
</evidence>
<feature type="transmembrane region" description="Helical" evidence="6">
    <location>
        <begin position="768"/>
        <end position="788"/>
    </location>
</feature>
<evidence type="ECO:0000256" key="4">
    <source>
        <dbReference type="ARBA" id="ARBA00023136"/>
    </source>
</evidence>
<dbReference type="InterPro" id="IPR049453">
    <property type="entry name" value="Memb_transporter_dom"/>
</dbReference>
<evidence type="ECO:0000256" key="1">
    <source>
        <dbReference type="ARBA" id="ARBA00004141"/>
    </source>
</evidence>
<evidence type="ECO:0008006" key="11">
    <source>
        <dbReference type="Google" id="ProtNLM"/>
    </source>
</evidence>